<dbReference type="SMART" id="SM00255">
    <property type="entry name" value="TIR"/>
    <property type="match status" value="2"/>
</dbReference>
<evidence type="ECO:0000313" key="6">
    <source>
        <dbReference type="EMBL" id="KAK2968113.1"/>
    </source>
</evidence>
<protein>
    <recommendedName>
        <fullName evidence="1">ADP-ribosyl cyclase/cyclic ADP-ribose hydrolase</fullName>
        <ecNumber evidence="1">3.2.2.6</ecNumber>
    </recommendedName>
</protein>
<dbReference type="InterPro" id="IPR035897">
    <property type="entry name" value="Toll_tir_struct_dom_sf"/>
</dbReference>
<dbReference type="EMBL" id="JAVXUO010002940">
    <property type="protein sequence ID" value="KAK2968113.1"/>
    <property type="molecule type" value="Genomic_DNA"/>
</dbReference>
<sequence>MAAAPEASASAKSSGFKHDAFLSFSGEDTRTTFTTDLFRALKAADLKPFMDDDGIKRGNTITSELEEAIQNSRVSIIIFSENFASSSWCLDELLYIFDQYRSKTKNHGILPLFYHVDPSIMWLIDEADEKRENPFKKALDEHEKRFGKEKVDQWRGALRDFIDDILKTTGKEFGISVKEASEFKYDVLLSYESTDNHENFIELLDGELRSSKFIPFKTEDNGMDREEDGGSELDAAISRSRSSIIVFSRNYAYSPRCLDQLLKIFEYSSETKRLVIIPVFYQVSKDQVRMQAERLDASLPGIYNKQFKRENVKRWKEAIKGVAELPAAVAFSDAATKR</sequence>
<comment type="catalytic activity">
    <reaction evidence="4">
        <text>NAD(+) + H2O = ADP-D-ribose + nicotinamide + H(+)</text>
        <dbReference type="Rhea" id="RHEA:16301"/>
        <dbReference type="ChEBI" id="CHEBI:15377"/>
        <dbReference type="ChEBI" id="CHEBI:15378"/>
        <dbReference type="ChEBI" id="CHEBI:17154"/>
        <dbReference type="ChEBI" id="CHEBI:57540"/>
        <dbReference type="ChEBI" id="CHEBI:57967"/>
        <dbReference type="EC" id="3.2.2.6"/>
    </reaction>
    <physiologicalReaction direction="left-to-right" evidence="4">
        <dbReference type="Rhea" id="RHEA:16302"/>
    </physiologicalReaction>
</comment>
<evidence type="ECO:0000256" key="1">
    <source>
        <dbReference type="ARBA" id="ARBA00011982"/>
    </source>
</evidence>
<evidence type="ECO:0000259" key="5">
    <source>
        <dbReference type="PROSITE" id="PS50104"/>
    </source>
</evidence>
<gene>
    <name evidence="6" type="ORF">RJ640_030384</name>
</gene>
<dbReference type="EC" id="3.2.2.6" evidence="1"/>
<feature type="domain" description="TIR" evidence="5">
    <location>
        <begin position="16"/>
        <end position="143"/>
    </location>
</feature>
<dbReference type="AlphaFoldDB" id="A0AA88U157"/>
<comment type="caution">
    <text evidence="6">The sequence shown here is derived from an EMBL/GenBank/DDBJ whole genome shotgun (WGS) entry which is preliminary data.</text>
</comment>
<evidence type="ECO:0000313" key="7">
    <source>
        <dbReference type="Proteomes" id="UP001187471"/>
    </source>
</evidence>
<dbReference type="Proteomes" id="UP001187471">
    <property type="component" value="Unassembled WGS sequence"/>
</dbReference>
<keyword evidence="3" id="KW-0520">NAD</keyword>
<dbReference type="PANTHER" id="PTHR32009:SF39">
    <property type="entry name" value="TIR DOMAIN-CONTAINING PROTEIN"/>
    <property type="match status" value="1"/>
</dbReference>
<dbReference type="InterPro" id="IPR000157">
    <property type="entry name" value="TIR_dom"/>
</dbReference>
<evidence type="ECO:0000256" key="3">
    <source>
        <dbReference type="ARBA" id="ARBA00023027"/>
    </source>
</evidence>
<accession>A0AA88U157</accession>
<keyword evidence="7" id="KW-1185">Reference proteome</keyword>
<feature type="domain" description="TIR" evidence="5">
    <location>
        <begin position="183"/>
        <end position="319"/>
    </location>
</feature>
<dbReference type="Gene3D" id="3.40.50.10140">
    <property type="entry name" value="Toll/interleukin-1 receptor homology (TIR) domain"/>
    <property type="match status" value="2"/>
</dbReference>
<keyword evidence="2" id="KW-0378">Hydrolase</keyword>
<proteinExistence type="predicted"/>
<name>A0AA88U157_9ASTE</name>
<dbReference type="SUPFAM" id="SSF52200">
    <property type="entry name" value="Toll/Interleukin receptor TIR domain"/>
    <property type="match status" value="2"/>
</dbReference>
<reference evidence="6" key="1">
    <citation type="submission" date="2022-12" db="EMBL/GenBank/DDBJ databases">
        <title>Draft genome assemblies for two species of Escallonia (Escalloniales).</title>
        <authorList>
            <person name="Chanderbali A."/>
            <person name="Dervinis C."/>
            <person name="Anghel I."/>
            <person name="Soltis D."/>
            <person name="Soltis P."/>
            <person name="Zapata F."/>
        </authorList>
    </citation>
    <scope>NUCLEOTIDE SEQUENCE</scope>
    <source>
        <strain evidence="6">UCBG92.1500</strain>
        <tissue evidence="6">Leaf</tissue>
    </source>
</reference>
<dbReference type="PANTHER" id="PTHR32009">
    <property type="entry name" value="TMV RESISTANCE PROTEIN N-LIKE"/>
    <property type="match status" value="1"/>
</dbReference>
<evidence type="ECO:0000256" key="4">
    <source>
        <dbReference type="ARBA" id="ARBA00047304"/>
    </source>
</evidence>
<dbReference type="Pfam" id="PF01582">
    <property type="entry name" value="TIR"/>
    <property type="match status" value="2"/>
</dbReference>
<organism evidence="6 7">
    <name type="scientific">Escallonia rubra</name>
    <dbReference type="NCBI Taxonomy" id="112253"/>
    <lineage>
        <taxon>Eukaryota</taxon>
        <taxon>Viridiplantae</taxon>
        <taxon>Streptophyta</taxon>
        <taxon>Embryophyta</taxon>
        <taxon>Tracheophyta</taxon>
        <taxon>Spermatophyta</taxon>
        <taxon>Magnoliopsida</taxon>
        <taxon>eudicotyledons</taxon>
        <taxon>Gunneridae</taxon>
        <taxon>Pentapetalae</taxon>
        <taxon>asterids</taxon>
        <taxon>campanulids</taxon>
        <taxon>Escalloniales</taxon>
        <taxon>Escalloniaceae</taxon>
        <taxon>Escallonia</taxon>
    </lineage>
</organism>
<dbReference type="PROSITE" id="PS50104">
    <property type="entry name" value="TIR"/>
    <property type="match status" value="2"/>
</dbReference>
<evidence type="ECO:0000256" key="2">
    <source>
        <dbReference type="ARBA" id="ARBA00022801"/>
    </source>
</evidence>
<dbReference type="GO" id="GO:0007165">
    <property type="term" value="P:signal transduction"/>
    <property type="evidence" value="ECO:0007669"/>
    <property type="project" value="InterPro"/>
</dbReference>